<dbReference type="Proteomes" id="UP001153709">
    <property type="component" value="Chromosome 8"/>
</dbReference>
<proteinExistence type="predicted"/>
<protein>
    <submittedName>
        <fullName evidence="1">Uncharacterized protein</fullName>
    </submittedName>
</protein>
<dbReference type="OrthoDB" id="1935234at2759"/>
<gene>
    <name evidence="1" type="ORF">DIABBA_LOCUS12728</name>
</gene>
<dbReference type="AlphaFoldDB" id="A0A9N9XKC4"/>
<evidence type="ECO:0000313" key="2">
    <source>
        <dbReference type="Proteomes" id="UP001153709"/>
    </source>
</evidence>
<accession>A0A9N9XKC4</accession>
<evidence type="ECO:0000313" key="1">
    <source>
        <dbReference type="EMBL" id="CAG9840026.1"/>
    </source>
</evidence>
<organism evidence="1 2">
    <name type="scientific">Diabrotica balteata</name>
    <name type="common">Banded cucumber beetle</name>
    <dbReference type="NCBI Taxonomy" id="107213"/>
    <lineage>
        <taxon>Eukaryota</taxon>
        <taxon>Metazoa</taxon>
        <taxon>Ecdysozoa</taxon>
        <taxon>Arthropoda</taxon>
        <taxon>Hexapoda</taxon>
        <taxon>Insecta</taxon>
        <taxon>Pterygota</taxon>
        <taxon>Neoptera</taxon>
        <taxon>Endopterygota</taxon>
        <taxon>Coleoptera</taxon>
        <taxon>Polyphaga</taxon>
        <taxon>Cucujiformia</taxon>
        <taxon>Chrysomeloidea</taxon>
        <taxon>Chrysomelidae</taxon>
        <taxon>Galerucinae</taxon>
        <taxon>Diabroticina</taxon>
        <taxon>Diabroticites</taxon>
        <taxon>Diabrotica</taxon>
    </lineage>
</organism>
<name>A0A9N9XKC4_DIABA</name>
<dbReference type="EMBL" id="OU898283">
    <property type="protein sequence ID" value="CAG9840026.1"/>
    <property type="molecule type" value="Genomic_DNA"/>
</dbReference>
<reference evidence="1" key="1">
    <citation type="submission" date="2022-01" db="EMBL/GenBank/DDBJ databases">
        <authorList>
            <person name="King R."/>
        </authorList>
    </citation>
    <scope>NUCLEOTIDE SEQUENCE</scope>
</reference>
<keyword evidence="2" id="KW-1185">Reference proteome</keyword>
<sequence length="190" mass="22944">MLKKLLKKWEEFKARRPDPNKNHPDDEKFLQEAMNNVGYYKLKEADDYKPSPDERETTVKKYKQVLDTRLKQYNLRHNFIKSVYDVRDLKYQAIDKLKEYREYLKELHEELPVSLHQFGPNIPNVDSNEFPEEKLKPHIILEEKEESIESGYILQEYVPEPTIFQRERQLLPQRTTYPKINSDNIFISDI</sequence>